<dbReference type="GeneID" id="42570987"/>
<dbReference type="Proteomes" id="UP000422569">
    <property type="component" value="Plasmid unnamed2"/>
</dbReference>
<geneLocation type="plasmid" evidence="1">
    <name>unnamed2</name>
</geneLocation>
<dbReference type="RefSeq" id="WP_016921363.1">
    <property type="nucleotide sequence ID" value="NZ_CP044333.1"/>
</dbReference>
<sequence>MFGFDLTHLVLALTLTLVISVADAARARSQGRDADLEQVVEYGATIANADGISSRQGRPFREFPQGFQGRWAHVAADCRASGFSAILSSAILSIDANGLRQGEGAFAVTSIIQVRDNPRQISVSAHISNGEREWDSLEQFTLSNDGQVIEWLRLEPASGPAIRLYRCK</sequence>
<keyword evidence="2" id="KW-1185">Reference proteome</keyword>
<evidence type="ECO:0000313" key="2">
    <source>
        <dbReference type="Proteomes" id="UP000422569"/>
    </source>
</evidence>
<name>A0A6B8MHI4_9HYPH</name>
<dbReference type="AlphaFoldDB" id="A0A6B8MHI4"/>
<dbReference type="EMBL" id="CP044333">
    <property type="protein sequence ID" value="QGN00101.1"/>
    <property type="molecule type" value="Genomic_DNA"/>
</dbReference>
<gene>
    <name evidence="1" type="ORF">F7D14_21210</name>
</gene>
<evidence type="ECO:0000313" key="1">
    <source>
        <dbReference type="EMBL" id="QGN00101.1"/>
    </source>
</evidence>
<dbReference type="KEGG" id="mpar:F7D14_21210"/>
<keyword evidence="1" id="KW-0614">Plasmid</keyword>
<organism evidence="1 2">
    <name type="scientific">Methylocystis parvus</name>
    <dbReference type="NCBI Taxonomy" id="134"/>
    <lineage>
        <taxon>Bacteria</taxon>
        <taxon>Pseudomonadati</taxon>
        <taxon>Pseudomonadota</taxon>
        <taxon>Alphaproteobacteria</taxon>
        <taxon>Hyphomicrobiales</taxon>
        <taxon>Methylocystaceae</taxon>
        <taxon>Methylocystis</taxon>
    </lineage>
</organism>
<reference evidence="1 2" key="1">
    <citation type="submission" date="2019-09" db="EMBL/GenBank/DDBJ databases">
        <title>Isolation and complete genome sequencing of Methylocystis species.</title>
        <authorList>
            <person name="Rumah B.L."/>
            <person name="Stead C.E."/>
            <person name="Stevens B.C."/>
            <person name="Minton N.P."/>
            <person name="Grosse-Honebrink A."/>
            <person name="Zhang Y."/>
        </authorList>
    </citation>
    <scope>NUCLEOTIDE SEQUENCE [LARGE SCALE GENOMIC DNA]</scope>
    <source>
        <strain evidence="1 2">BRCS2</strain>
        <plasmid evidence="1 2">unnamed2</plasmid>
    </source>
</reference>
<accession>A0A6B8MHI4</accession>
<protein>
    <submittedName>
        <fullName evidence="1">Uncharacterized protein</fullName>
    </submittedName>
</protein>
<proteinExistence type="predicted"/>